<evidence type="ECO:0000259" key="3">
    <source>
        <dbReference type="Pfam" id="PF13229"/>
    </source>
</evidence>
<dbReference type="InterPro" id="IPR039448">
    <property type="entry name" value="Beta_helix"/>
</dbReference>
<evidence type="ECO:0000256" key="2">
    <source>
        <dbReference type="SAM" id="SignalP"/>
    </source>
</evidence>
<name>A0A1H5M3U2_9MICO</name>
<gene>
    <name evidence="4" type="ORF">SAMN04488554_3132</name>
</gene>
<dbReference type="PROSITE" id="PS51257">
    <property type="entry name" value="PROKAR_LIPOPROTEIN"/>
    <property type="match status" value="1"/>
</dbReference>
<dbReference type="EMBL" id="FNTX01000002">
    <property type="protein sequence ID" value="SEE83890.1"/>
    <property type="molecule type" value="Genomic_DNA"/>
</dbReference>
<evidence type="ECO:0000313" key="4">
    <source>
        <dbReference type="EMBL" id="SEE83890.1"/>
    </source>
</evidence>
<feature type="chain" id="PRO_5039683450" evidence="2">
    <location>
        <begin position="25"/>
        <end position="439"/>
    </location>
</feature>
<organism evidence="4 5">
    <name type="scientific">Ruania alba</name>
    <dbReference type="NCBI Taxonomy" id="648782"/>
    <lineage>
        <taxon>Bacteria</taxon>
        <taxon>Bacillati</taxon>
        <taxon>Actinomycetota</taxon>
        <taxon>Actinomycetes</taxon>
        <taxon>Micrococcales</taxon>
        <taxon>Ruaniaceae</taxon>
        <taxon>Ruania</taxon>
    </lineage>
</organism>
<dbReference type="STRING" id="648782.SAMN04488554_3132"/>
<dbReference type="Gene3D" id="2.160.20.10">
    <property type="entry name" value="Single-stranded right-handed beta-helix, Pectin lyase-like"/>
    <property type="match status" value="1"/>
</dbReference>
<reference evidence="5" key="1">
    <citation type="submission" date="2016-10" db="EMBL/GenBank/DDBJ databases">
        <authorList>
            <person name="Varghese N."/>
            <person name="Submissions S."/>
        </authorList>
    </citation>
    <scope>NUCLEOTIDE SEQUENCE [LARGE SCALE GENOMIC DNA]</scope>
    <source>
        <strain evidence="5">DSM 21368</strain>
    </source>
</reference>
<dbReference type="RefSeq" id="WP_175477141.1">
    <property type="nucleotide sequence ID" value="NZ_FNTX01000002.1"/>
</dbReference>
<feature type="signal peptide" evidence="2">
    <location>
        <begin position="1"/>
        <end position="24"/>
    </location>
</feature>
<sequence length="439" mass="45078">MRRSRARRPATMLAGLLAGCLVLAGCQDGSPAEASSAVVRVPTDAATISAAMDEVAPGGLVLVEPGTYPEEVTIDVEDVTLRGTDRNGVIIDGGGVRSFGVVATADGARIENLTVHSALFYGVLVTSMHDETGPLAHGGPGYTELDPADFPPLERFAVDHVTAFNNGLYGIYAFNARHGSITGSYASGSADSGFYVGQCEDCDVLVSGNVAERNAIGFENANASDSVLIAGNRFSGNRIGMTLISNYQEAFTPQRANVVVGNLISGNTSAESPAHALGGFGIGVGINGGQDNVLENNRIENNPAAGVLLTNTEDLPARGNVVRAGVLGGNGVDLVDGSAERTPSAENCHEGLGEVTTSPSSLADAVCPEGIPDGGGGQPMEVDVPQGISFLQVPEPPEQPSLPVDEQVPEPLPAQVVMPDPAEFEVPEPGLLADRAGVE</sequence>
<dbReference type="InterPro" id="IPR012334">
    <property type="entry name" value="Pectin_lyas_fold"/>
</dbReference>
<dbReference type="Pfam" id="PF13229">
    <property type="entry name" value="Beta_helix"/>
    <property type="match status" value="1"/>
</dbReference>
<dbReference type="AlphaFoldDB" id="A0A1H5M3U2"/>
<keyword evidence="5" id="KW-1185">Reference proteome</keyword>
<accession>A0A1H5M3U2</accession>
<dbReference type="SMART" id="SM00710">
    <property type="entry name" value="PbH1"/>
    <property type="match status" value="7"/>
</dbReference>
<protein>
    <submittedName>
        <fullName evidence="4">Nitrous oxidase accessory protein NosD, contains tandem CASH domains</fullName>
    </submittedName>
</protein>
<evidence type="ECO:0000313" key="5">
    <source>
        <dbReference type="Proteomes" id="UP000199220"/>
    </source>
</evidence>
<dbReference type="SUPFAM" id="SSF51126">
    <property type="entry name" value="Pectin lyase-like"/>
    <property type="match status" value="1"/>
</dbReference>
<feature type="region of interest" description="Disordered" evidence="1">
    <location>
        <begin position="339"/>
        <end position="361"/>
    </location>
</feature>
<feature type="region of interest" description="Disordered" evidence="1">
    <location>
        <begin position="391"/>
        <end position="414"/>
    </location>
</feature>
<evidence type="ECO:0000256" key="1">
    <source>
        <dbReference type="SAM" id="MobiDB-lite"/>
    </source>
</evidence>
<dbReference type="Proteomes" id="UP000199220">
    <property type="component" value="Unassembled WGS sequence"/>
</dbReference>
<proteinExistence type="predicted"/>
<keyword evidence="2" id="KW-0732">Signal</keyword>
<dbReference type="InterPro" id="IPR011050">
    <property type="entry name" value="Pectin_lyase_fold/virulence"/>
</dbReference>
<feature type="domain" description="Right handed beta helix" evidence="3">
    <location>
        <begin position="158"/>
        <end position="321"/>
    </location>
</feature>
<dbReference type="InterPro" id="IPR006626">
    <property type="entry name" value="PbH1"/>
</dbReference>